<gene>
    <name evidence="1" type="ORF">MCNS_45720</name>
</gene>
<accession>A0A7I7YIM0</accession>
<evidence type="ECO:0000313" key="2">
    <source>
        <dbReference type="Proteomes" id="UP000467385"/>
    </source>
</evidence>
<evidence type="ECO:0000313" key="1">
    <source>
        <dbReference type="EMBL" id="BBZ41509.1"/>
    </source>
</evidence>
<protein>
    <submittedName>
        <fullName evidence="1">Uncharacterized protein</fullName>
    </submittedName>
</protein>
<keyword evidence="2" id="KW-1185">Reference proteome</keyword>
<organism evidence="1 2">
    <name type="scientific">Mycobacterium conspicuum</name>
    <dbReference type="NCBI Taxonomy" id="44010"/>
    <lineage>
        <taxon>Bacteria</taxon>
        <taxon>Bacillati</taxon>
        <taxon>Actinomycetota</taxon>
        <taxon>Actinomycetes</taxon>
        <taxon>Mycobacteriales</taxon>
        <taxon>Mycobacteriaceae</taxon>
        <taxon>Mycobacterium</taxon>
    </lineage>
</organism>
<sequence>MRDNLLTPADSPIRNTDIFMEGACVGTEIVIFGVNGNRAGEEAALAASPDGWNTEGTGQRS</sequence>
<proteinExistence type="predicted"/>
<reference evidence="1 2" key="1">
    <citation type="journal article" date="2019" name="Emerg. Microbes Infect.">
        <title>Comprehensive subspecies identification of 175 nontuberculous mycobacteria species based on 7547 genomic profiles.</title>
        <authorList>
            <person name="Matsumoto Y."/>
            <person name="Kinjo T."/>
            <person name="Motooka D."/>
            <person name="Nabeya D."/>
            <person name="Jung N."/>
            <person name="Uechi K."/>
            <person name="Horii T."/>
            <person name="Iida T."/>
            <person name="Fujita J."/>
            <person name="Nakamura S."/>
        </authorList>
    </citation>
    <scope>NUCLEOTIDE SEQUENCE [LARGE SCALE GENOMIC DNA]</scope>
    <source>
        <strain evidence="1 2">JCM 14738</strain>
    </source>
</reference>
<dbReference type="Proteomes" id="UP000467385">
    <property type="component" value="Chromosome"/>
</dbReference>
<dbReference type="AlphaFoldDB" id="A0A7I7YIM0"/>
<dbReference type="EMBL" id="AP022613">
    <property type="protein sequence ID" value="BBZ41509.1"/>
    <property type="molecule type" value="Genomic_DNA"/>
</dbReference>
<name>A0A7I7YIM0_9MYCO</name>